<feature type="non-terminal residue" evidence="2">
    <location>
        <position position="1"/>
    </location>
</feature>
<keyword evidence="1" id="KW-0812">Transmembrane</keyword>
<dbReference type="EMBL" id="LACB01001122">
    <property type="protein sequence ID" value="KAJ9480741.1"/>
    <property type="molecule type" value="Genomic_DNA"/>
</dbReference>
<protein>
    <submittedName>
        <fullName evidence="2">Uncharacterized protein</fullName>
    </submittedName>
</protein>
<keyword evidence="1" id="KW-1133">Transmembrane helix</keyword>
<accession>A0AAI9T5Q1</accession>
<dbReference type="AlphaFoldDB" id="A0AAI9T5Q1"/>
<feature type="transmembrane region" description="Helical" evidence="1">
    <location>
        <begin position="56"/>
        <end position="78"/>
    </location>
</feature>
<sequence>LGAPVVRQELNQGALFSSPSSSCSLSQFFVHPTEIALCCPKIFLRTLFFFFLEGSFFLMFPFHCCLLLSLAVLFYILYNNTEGLAGGYRGTE</sequence>
<organism evidence="2 3">
    <name type="scientific">Penicillium thymicola</name>
    <dbReference type="NCBI Taxonomy" id="293382"/>
    <lineage>
        <taxon>Eukaryota</taxon>
        <taxon>Fungi</taxon>
        <taxon>Dikarya</taxon>
        <taxon>Ascomycota</taxon>
        <taxon>Pezizomycotina</taxon>
        <taxon>Eurotiomycetes</taxon>
        <taxon>Eurotiomycetidae</taxon>
        <taxon>Eurotiales</taxon>
        <taxon>Aspergillaceae</taxon>
        <taxon>Penicillium</taxon>
    </lineage>
</organism>
<reference evidence="2" key="1">
    <citation type="submission" date="2015-06" db="EMBL/GenBank/DDBJ databases">
        <authorList>
            <person name="Nguyen H."/>
        </authorList>
    </citation>
    <scope>NUCLEOTIDE SEQUENCE</scope>
    <source>
        <strain evidence="2">DAOM 180753</strain>
    </source>
</reference>
<name>A0AAI9T5Q1_PENTH</name>
<comment type="caution">
    <text evidence="2">The sequence shown here is derived from an EMBL/GenBank/DDBJ whole genome shotgun (WGS) entry which is preliminary data.</text>
</comment>
<proteinExistence type="predicted"/>
<evidence type="ECO:0000256" key="1">
    <source>
        <dbReference type="SAM" id="Phobius"/>
    </source>
</evidence>
<evidence type="ECO:0000313" key="3">
    <source>
        <dbReference type="Proteomes" id="UP001227192"/>
    </source>
</evidence>
<gene>
    <name evidence="2" type="ORF">VN97_g12789</name>
</gene>
<reference evidence="2" key="2">
    <citation type="journal article" date="2016" name="Fungal Biol.">
        <title>Ochratoxin A production by Penicillium thymicola.</title>
        <authorList>
            <person name="Nguyen H.D.T."/>
            <person name="McMullin D.R."/>
            <person name="Ponomareva E."/>
            <person name="Riley R."/>
            <person name="Pomraning K.R."/>
            <person name="Baker S.E."/>
            <person name="Seifert K.A."/>
        </authorList>
    </citation>
    <scope>NUCLEOTIDE SEQUENCE</scope>
    <source>
        <strain evidence="2">DAOM 180753</strain>
    </source>
</reference>
<evidence type="ECO:0000313" key="2">
    <source>
        <dbReference type="EMBL" id="KAJ9480741.1"/>
    </source>
</evidence>
<keyword evidence="1" id="KW-0472">Membrane</keyword>
<keyword evidence="3" id="KW-1185">Reference proteome</keyword>
<dbReference type="Proteomes" id="UP001227192">
    <property type="component" value="Unassembled WGS sequence"/>
</dbReference>